<keyword evidence="5" id="KW-1185">Reference proteome</keyword>
<dbReference type="InterPro" id="IPR020568">
    <property type="entry name" value="Ribosomal_Su5_D2-typ_SF"/>
</dbReference>
<feature type="domain" description="UPF0029" evidence="3">
    <location>
        <begin position="141"/>
        <end position="179"/>
    </location>
</feature>
<gene>
    <name evidence="4" type="ORF">NVS88_14345</name>
</gene>
<dbReference type="GO" id="GO:0005737">
    <property type="term" value="C:cytoplasm"/>
    <property type="evidence" value="ECO:0007669"/>
    <property type="project" value="TreeGrafter"/>
</dbReference>
<dbReference type="GO" id="GO:0006446">
    <property type="term" value="P:regulation of translational initiation"/>
    <property type="evidence" value="ECO:0007669"/>
    <property type="project" value="TreeGrafter"/>
</dbReference>
<dbReference type="Pfam" id="PF09186">
    <property type="entry name" value="DUF1949"/>
    <property type="match status" value="1"/>
</dbReference>
<evidence type="ECO:0000256" key="1">
    <source>
        <dbReference type="ARBA" id="ARBA00007665"/>
    </source>
</evidence>
<proteinExistence type="inferred from homology"/>
<reference evidence="4" key="1">
    <citation type="submission" date="2022-08" db="EMBL/GenBank/DDBJ databases">
        <title>Genome analysis of Corynebacteriales strain.</title>
        <authorList>
            <person name="Lee S.D."/>
        </authorList>
    </citation>
    <scope>NUCLEOTIDE SEQUENCE</scope>
    <source>
        <strain evidence="4">D3-21</strain>
    </source>
</reference>
<comment type="caution">
    <text evidence="4">The sequence shown here is derived from an EMBL/GenBank/DDBJ whole genome shotgun (WGS) entry which is preliminary data.</text>
</comment>
<dbReference type="InterPro" id="IPR023582">
    <property type="entry name" value="Impact"/>
</dbReference>
<evidence type="ECO:0000313" key="4">
    <source>
        <dbReference type="EMBL" id="MDG3015738.1"/>
    </source>
</evidence>
<feature type="domain" description="Impact N-terminal" evidence="2">
    <location>
        <begin position="18"/>
        <end position="124"/>
    </location>
</feature>
<dbReference type="PROSITE" id="PS00910">
    <property type="entry name" value="UPF0029"/>
    <property type="match status" value="1"/>
</dbReference>
<evidence type="ECO:0000259" key="3">
    <source>
        <dbReference type="Pfam" id="PF09186"/>
    </source>
</evidence>
<dbReference type="PANTHER" id="PTHR16301">
    <property type="entry name" value="IMPACT-RELATED"/>
    <property type="match status" value="1"/>
</dbReference>
<dbReference type="SUPFAM" id="SSF54211">
    <property type="entry name" value="Ribosomal protein S5 domain 2-like"/>
    <property type="match status" value="1"/>
</dbReference>
<name>A0A9X4M5N5_9ACTN</name>
<evidence type="ECO:0000313" key="5">
    <source>
        <dbReference type="Proteomes" id="UP001152755"/>
    </source>
</evidence>
<dbReference type="InterPro" id="IPR036956">
    <property type="entry name" value="Impact_N_sf"/>
</dbReference>
<dbReference type="InterPro" id="IPR015269">
    <property type="entry name" value="UPF0029_Impact_C"/>
</dbReference>
<dbReference type="RefSeq" id="WP_332520219.1">
    <property type="nucleotide sequence ID" value="NZ_JANRHA010000009.1"/>
</dbReference>
<dbReference type="PANTHER" id="PTHR16301:SF20">
    <property type="entry name" value="IMPACT FAMILY MEMBER YIGZ"/>
    <property type="match status" value="1"/>
</dbReference>
<comment type="similarity">
    <text evidence="1">Belongs to the IMPACT family.</text>
</comment>
<dbReference type="InterPro" id="IPR020569">
    <property type="entry name" value="UPF0029_Impact_CS"/>
</dbReference>
<dbReference type="Gene3D" id="3.30.230.30">
    <property type="entry name" value="Impact, N-terminal domain"/>
    <property type="match status" value="1"/>
</dbReference>
<organism evidence="4 5">
    <name type="scientific">Speluncibacter jeojiensis</name>
    <dbReference type="NCBI Taxonomy" id="2710754"/>
    <lineage>
        <taxon>Bacteria</taxon>
        <taxon>Bacillati</taxon>
        <taxon>Actinomycetota</taxon>
        <taxon>Actinomycetes</taxon>
        <taxon>Mycobacteriales</taxon>
        <taxon>Speluncibacteraceae</taxon>
        <taxon>Speluncibacter</taxon>
    </lineage>
</organism>
<dbReference type="AlphaFoldDB" id="A0A9X4M5N5"/>
<evidence type="ECO:0000259" key="2">
    <source>
        <dbReference type="Pfam" id="PF01205"/>
    </source>
</evidence>
<dbReference type="Pfam" id="PF01205">
    <property type="entry name" value="Impact_N"/>
    <property type="match status" value="1"/>
</dbReference>
<sequence>MFFTLPAGPDFVVETEVKHSRFIAALRRVDGPAAAQTFLDEQRRRYPDARHHCWAYITGDEPSERAERSGDDGEPGGTAGIPMLQVLRARDLVGVAVVVTRYFGGIKLGAGGLVRAYSGAVAAVVDEAGMVRRERLELLTLEVGHDSAGRVEADLRGRGVPVVDTSYGAVVTLTLATRDPVELGALVAEVTAGAGELVAAGVRWVDV</sequence>
<accession>A0A9X4M5N5</accession>
<protein>
    <submittedName>
        <fullName evidence="4">IMPACT family protein</fullName>
    </submittedName>
</protein>
<dbReference type="Proteomes" id="UP001152755">
    <property type="component" value="Unassembled WGS sequence"/>
</dbReference>
<dbReference type="InterPro" id="IPR001498">
    <property type="entry name" value="Impact_N"/>
</dbReference>
<dbReference type="EMBL" id="JANRHA010000009">
    <property type="protein sequence ID" value="MDG3015738.1"/>
    <property type="molecule type" value="Genomic_DNA"/>
</dbReference>